<dbReference type="STRING" id="1121098.HMPREF1534_00361"/>
<dbReference type="HOGENOM" id="CLU_210735_0_0_10"/>
<keyword evidence="1" id="KW-1133">Transmembrane helix</keyword>
<dbReference type="EMBL" id="AQHY01000006">
    <property type="protein sequence ID" value="EOA57985.1"/>
    <property type="molecule type" value="Genomic_DNA"/>
</dbReference>
<reference evidence="2 3" key="1">
    <citation type="submission" date="2013-04" db="EMBL/GenBank/DDBJ databases">
        <title>The Genome Sequence of Bacteroides massiliensis DSM 17679.</title>
        <authorList>
            <consortium name="The Broad Institute Genomics Platform"/>
            <person name="Earl A."/>
            <person name="Ward D."/>
            <person name="Feldgarden M."/>
            <person name="Gevers D."/>
            <person name="Martens E."/>
            <person name="Fenner L."/>
            <person name="Roux V."/>
            <person name="Mallet M.N."/>
            <person name="Raoult D."/>
            <person name="Walker B."/>
            <person name="Young S."/>
            <person name="Zeng Q."/>
            <person name="Gargeya S."/>
            <person name="Fitzgerald M."/>
            <person name="Haas B."/>
            <person name="Abouelleil A."/>
            <person name="Allen A.W."/>
            <person name="Alvarado L."/>
            <person name="Arachchi H.M."/>
            <person name="Berlin A.M."/>
            <person name="Chapman S.B."/>
            <person name="Gainer-Dewar J."/>
            <person name="Goldberg J."/>
            <person name="Griggs A."/>
            <person name="Gujja S."/>
            <person name="Hansen M."/>
            <person name="Howarth C."/>
            <person name="Imamovic A."/>
            <person name="Ireland A."/>
            <person name="Larimer J."/>
            <person name="McCowan C."/>
            <person name="Murphy C."/>
            <person name="Pearson M."/>
            <person name="Poon T.W."/>
            <person name="Priest M."/>
            <person name="Roberts A."/>
            <person name="Saif S."/>
            <person name="Shea T."/>
            <person name="Sisk P."/>
            <person name="Sykes S."/>
            <person name="Wortman J."/>
            <person name="Nusbaum C."/>
            <person name="Birren B."/>
        </authorList>
    </citation>
    <scope>NUCLEOTIDE SEQUENCE [LARGE SCALE GENOMIC DNA]</scope>
    <source>
        <strain evidence="3">B84634 / Timone 84634 / DSM 17679 / JCM 13223</strain>
    </source>
</reference>
<sequence length="55" mass="6435">MNTNLIRNILNIIFMVLALAAVLTYFFVSDFKVFIYVCAAAIFTKLIEFFLRFMC</sequence>
<evidence type="ECO:0000256" key="1">
    <source>
        <dbReference type="SAM" id="Phobius"/>
    </source>
</evidence>
<keyword evidence="3" id="KW-1185">Reference proteome</keyword>
<evidence type="ECO:0000313" key="3">
    <source>
        <dbReference type="Proteomes" id="UP000017831"/>
    </source>
</evidence>
<feature type="transmembrane region" description="Helical" evidence="1">
    <location>
        <begin position="33"/>
        <end position="51"/>
    </location>
</feature>
<accession>U6RND5</accession>
<name>U6RND5_9BACT</name>
<keyword evidence="1" id="KW-0812">Transmembrane</keyword>
<dbReference type="Proteomes" id="UP000017831">
    <property type="component" value="Unassembled WGS sequence"/>
</dbReference>
<organism evidence="2 3">
    <name type="scientific">Phocaeicola massiliensis B84634 = Timone 84634 = DSM 17679 = JCM 13223</name>
    <dbReference type="NCBI Taxonomy" id="1121098"/>
    <lineage>
        <taxon>Bacteria</taxon>
        <taxon>Pseudomonadati</taxon>
        <taxon>Bacteroidota</taxon>
        <taxon>Bacteroidia</taxon>
        <taxon>Bacteroidales</taxon>
        <taxon>Bacteroidaceae</taxon>
        <taxon>Phocaeicola</taxon>
    </lineage>
</organism>
<protein>
    <submittedName>
        <fullName evidence="2">Uncharacterized protein</fullName>
    </submittedName>
</protein>
<dbReference type="GeneID" id="60064016"/>
<gene>
    <name evidence="2" type="ORF">HMPREF1534_00361</name>
</gene>
<dbReference type="AlphaFoldDB" id="U6RND5"/>
<feature type="transmembrane region" description="Helical" evidence="1">
    <location>
        <begin position="9"/>
        <end position="27"/>
    </location>
</feature>
<dbReference type="RefSeq" id="WP_005936325.1">
    <property type="nucleotide sequence ID" value="NZ_KB890357.1"/>
</dbReference>
<evidence type="ECO:0000313" key="2">
    <source>
        <dbReference type="EMBL" id="EOA57985.1"/>
    </source>
</evidence>
<comment type="caution">
    <text evidence="2">The sequence shown here is derived from an EMBL/GenBank/DDBJ whole genome shotgun (WGS) entry which is preliminary data.</text>
</comment>
<dbReference type="PATRIC" id="fig|1121098.3.peg.367"/>
<proteinExistence type="predicted"/>
<keyword evidence="1" id="KW-0472">Membrane</keyword>